<gene>
    <name evidence="2" type="ORF">EHS24_005277</name>
</gene>
<dbReference type="GeneID" id="39589820"/>
<evidence type="ECO:0000313" key="2">
    <source>
        <dbReference type="EMBL" id="RSH76875.1"/>
    </source>
</evidence>
<dbReference type="EMBL" id="RSCE01000020">
    <property type="protein sequence ID" value="RSH76875.1"/>
    <property type="molecule type" value="Genomic_DNA"/>
</dbReference>
<feature type="region of interest" description="Disordered" evidence="1">
    <location>
        <begin position="1"/>
        <end position="98"/>
    </location>
</feature>
<keyword evidence="3" id="KW-1185">Reference proteome</keyword>
<feature type="compositionally biased region" description="Polar residues" evidence="1">
    <location>
        <begin position="58"/>
        <end position="74"/>
    </location>
</feature>
<organism evidence="2 3">
    <name type="scientific">Apiotrichum porosum</name>
    <dbReference type="NCBI Taxonomy" id="105984"/>
    <lineage>
        <taxon>Eukaryota</taxon>
        <taxon>Fungi</taxon>
        <taxon>Dikarya</taxon>
        <taxon>Basidiomycota</taxon>
        <taxon>Agaricomycotina</taxon>
        <taxon>Tremellomycetes</taxon>
        <taxon>Trichosporonales</taxon>
        <taxon>Trichosporonaceae</taxon>
        <taxon>Apiotrichum</taxon>
    </lineage>
</organism>
<reference evidence="2 3" key="1">
    <citation type="submission" date="2018-11" db="EMBL/GenBank/DDBJ databases">
        <title>Genome sequence of Apiotrichum porosum DSM 27194.</title>
        <authorList>
            <person name="Aliyu H."/>
            <person name="Gorte O."/>
            <person name="Ochsenreither K."/>
        </authorList>
    </citation>
    <scope>NUCLEOTIDE SEQUENCE [LARGE SCALE GENOMIC DNA]</scope>
    <source>
        <strain evidence="2 3">DSM 27194</strain>
    </source>
</reference>
<name>A0A427XDE4_9TREE</name>
<evidence type="ECO:0000313" key="3">
    <source>
        <dbReference type="Proteomes" id="UP000279236"/>
    </source>
</evidence>
<dbReference type="AlphaFoldDB" id="A0A427XDE4"/>
<protein>
    <submittedName>
        <fullName evidence="2">Uncharacterized protein</fullName>
    </submittedName>
</protein>
<comment type="caution">
    <text evidence="2">The sequence shown here is derived from an EMBL/GenBank/DDBJ whole genome shotgun (WGS) entry which is preliminary data.</text>
</comment>
<dbReference type="RefSeq" id="XP_028472022.1">
    <property type="nucleotide sequence ID" value="XM_028620806.1"/>
</dbReference>
<sequence length="98" mass="10622">MPDPDSLPNRAFTVVNHDLEDDPEAEDKKSTLILNRSRRHCGTVPSPNLHQVAEARSRTLTAPSPTSSCHTASSGDHEATSRTGAQHSSPLRPHSLPH</sequence>
<accession>A0A427XDE4</accession>
<dbReference type="Proteomes" id="UP000279236">
    <property type="component" value="Unassembled WGS sequence"/>
</dbReference>
<evidence type="ECO:0000256" key="1">
    <source>
        <dbReference type="SAM" id="MobiDB-lite"/>
    </source>
</evidence>
<proteinExistence type="predicted"/>